<dbReference type="PANTHER" id="PTHR43802">
    <property type="entry name" value="ENOYL-COA HYDRATASE"/>
    <property type="match status" value="1"/>
</dbReference>
<dbReference type="Pfam" id="PF00378">
    <property type="entry name" value="ECH_1"/>
    <property type="match status" value="1"/>
</dbReference>
<reference evidence="2" key="1">
    <citation type="journal article" date="2014" name="Int. J. Syst. Evol. Microbiol.">
        <title>Complete genome sequence of Corynebacterium casei LMG S-19264T (=DSM 44701T), isolated from a smear-ripened cheese.</title>
        <authorList>
            <consortium name="US DOE Joint Genome Institute (JGI-PGF)"/>
            <person name="Walter F."/>
            <person name="Albersmeier A."/>
            <person name="Kalinowski J."/>
            <person name="Ruckert C."/>
        </authorList>
    </citation>
    <scope>NUCLEOTIDE SEQUENCE</scope>
    <source>
        <strain evidence="2">CGMCC 1.15958</strain>
    </source>
</reference>
<evidence type="ECO:0000313" key="3">
    <source>
        <dbReference type="Proteomes" id="UP000609064"/>
    </source>
</evidence>
<evidence type="ECO:0000256" key="1">
    <source>
        <dbReference type="ARBA" id="ARBA00005254"/>
    </source>
</evidence>
<accession>A0A916YSA8</accession>
<keyword evidence="3" id="KW-1185">Reference proteome</keyword>
<gene>
    <name evidence="2" type="ORF">GCM10011514_23090</name>
</gene>
<name>A0A916YSA8_9BACT</name>
<dbReference type="AlphaFoldDB" id="A0A916YSA8"/>
<dbReference type="EMBL" id="BMKK01000004">
    <property type="protein sequence ID" value="GGD58458.1"/>
    <property type="molecule type" value="Genomic_DNA"/>
</dbReference>
<dbReference type="SUPFAM" id="SSF52096">
    <property type="entry name" value="ClpP/crotonase"/>
    <property type="match status" value="1"/>
</dbReference>
<dbReference type="Gene3D" id="3.90.226.10">
    <property type="entry name" value="2-enoyl-CoA Hydratase, Chain A, domain 1"/>
    <property type="match status" value="1"/>
</dbReference>
<organism evidence="2 3">
    <name type="scientific">Emticicia aquatilis</name>
    <dbReference type="NCBI Taxonomy" id="1537369"/>
    <lineage>
        <taxon>Bacteria</taxon>
        <taxon>Pseudomonadati</taxon>
        <taxon>Bacteroidota</taxon>
        <taxon>Cytophagia</taxon>
        <taxon>Cytophagales</taxon>
        <taxon>Leadbetterellaceae</taxon>
        <taxon>Emticicia</taxon>
    </lineage>
</organism>
<dbReference type="Proteomes" id="UP000609064">
    <property type="component" value="Unassembled WGS sequence"/>
</dbReference>
<proteinExistence type="inferred from homology"/>
<reference evidence="2" key="2">
    <citation type="submission" date="2020-09" db="EMBL/GenBank/DDBJ databases">
        <authorList>
            <person name="Sun Q."/>
            <person name="Zhou Y."/>
        </authorList>
    </citation>
    <scope>NUCLEOTIDE SEQUENCE</scope>
    <source>
        <strain evidence="2">CGMCC 1.15958</strain>
    </source>
</reference>
<comment type="caution">
    <text evidence="2">The sequence shown here is derived from an EMBL/GenBank/DDBJ whole genome shotgun (WGS) entry which is preliminary data.</text>
</comment>
<comment type="similarity">
    <text evidence="1">Belongs to the enoyl-CoA hydratase/isomerase family.</text>
</comment>
<dbReference type="InterPro" id="IPR001753">
    <property type="entry name" value="Enoyl-CoA_hydra/iso"/>
</dbReference>
<protein>
    <submittedName>
        <fullName evidence="2">Crotonase</fullName>
    </submittedName>
</protein>
<dbReference type="PANTHER" id="PTHR43802:SF1">
    <property type="entry name" value="IP11341P-RELATED"/>
    <property type="match status" value="1"/>
</dbReference>
<dbReference type="RefSeq" id="WP_188766238.1">
    <property type="nucleotide sequence ID" value="NZ_BMKK01000004.1"/>
</dbReference>
<sequence>MTFQDIIIEKQEAITWLYLNRPASLNALTPKMIRELKTALLQIETDATCKVLIVKGSGRAFSAGVDLKAMNESLVGGQFTADDILQDGNEIAKILRRMPQPAIALVHGHCYTGATELMMFFDLIIASEDAKIGDTHAKWGILPKWGMSQRLPRLVGTLKAKEMSFTCKPITGIEAERIGLVNRAVSLENLDQAGIEMANDIIQNSAQTIAALKHLYNEGMDTTLAEGLRIESEFITDINDRTEFLRGFEKNK</sequence>
<evidence type="ECO:0000313" key="2">
    <source>
        <dbReference type="EMBL" id="GGD58458.1"/>
    </source>
</evidence>
<dbReference type="CDD" id="cd06558">
    <property type="entry name" value="crotonase-like"/>
    <property type="match status" value="1"/>
</dbReference>
<dbReference type="InterPro" id="IPR029045">
    <property type="entry name" value="ClpP/crotonase-like_dom_sf"/>
</dbReference>
<dbReference type="GO" id="GO:0003824">
    <property type="term" value="F:catalytic activity"/>
    <property type="evidence" value="ECO:0007669"/>
    <property type="project" value="UniProtKB-ARBA"/>
</dbReference>